<dbReference type="PATRIC" id="fig|1403939.3.peg.121"/>
<dbReference type="EMBL" id="AZLV01000121">
    <property type="protein sequence ID" value="ETJ07156.1"/>
    <property type="molecule type" value="Genomic_DNA"/>
</dbReference>
<gene>
    <name evidence="1" type="ORF">Q605_AUC00121G0002</name>
</gene>
<dbReference type="Proteomes" id="UP000018852">
    <property type="component" value="Unassembled WGS sequence"/>
</dbReference>
<organism evidence="1 2">
    <name type="scientific">Actinomyces urogenitalis DORA_12</name>
    <dbReference type="NCBI Taxonomy" id="1403939"/>
    <lineage>
        <taxon>Bacteria</taxon>
        <taxon>Bacillati</taxon>
        <taxon>Actinomycetota</taxon>
        <taxon>Actinomycetes</taxon>
        <taxon>Actinomycetales</taxon>
        <taxon>Actinomycetaceae</taxon>
        <taxon>Actinomyces</taxon>
    </lineage>
</organism>
<proteinExistence type="predicted"/>
<protein>
    <submittedName>
        <fullName evidence="1">Secreted protein</fullName>
    </submittedName>
</protein>
<evidence type="ECO:0000313" key="1">
    <source>
        <dbReference type="EMBL" id="ETJ07156.1"/>
    </source>
</evidence>
<sequence>LGHRLGVPASAEPGTLVEAVASATGHSQRQVHQLLYGPVPDSNRSLADLASQLDHLESEVSHR</sequence>
<feature type="non-terminal residue" evidence="1">
    <location>
        <position position="1"/>
    </location>
</feature>
<reference evidence="1 2" key="1">
    <citation type="submission" date="2013-12" db="EMBL/GenBank/DDBJ databases">
        <title>A Varibaculum cambriense genome reconstructed from a premature infant gut community with otherwise low bacterial novelty that shifts toward anaerobic metabolism during the third week of life.</title>
        <authorList>
            <person name="Brown C.T."/>
            <person name="Sharon I."/>
            <person name="Thomas B.C."/>
            <person name="Castelle C.J."/>
            <person name="Morowitz M.J."/>
            <person name="Banfield J.F."/>
        </authorList>
    </citation>
    <scope>NUCLEOTIDE SEQUENCE [LARGE SCALE GENOMIC DNA]</scope>
    <source>
        <strain evidence="2">DORA_12</strain>
    </source>
</reference>
<accession>W1VN83</accession>
<comment type="caution">
    <text evidence="1">The sequence shown here is derived from an EMBL/GenBank/DDBJ whole genome shotgun (WGS) entry which is preliminary data.</text>
</comment>
<evidence type="ECO:0000313" key="2">
    <source>
        <dbReference type="Proteomes" id="UP000018852"/>
    </source>
</evidence>
<dbReference type="AlphaFoldDB" id="W1VN83"/>
<name>W1VN83_9ACTO</name>